<dbReference type="InterPro" id="IPR003428">
    <property type="entry name" value="MAM33"/>
</dbReference>
<dbReference type="GO" id="GO:0005759">
    <property type="term" value="C:mitochondrial matrix"/>
    <property type="evidence" value="ECO:0007669"/>
    <property type="project" value="InterPro"/>
</dbReference>
<dbReference type="Proteomes" id="UP000515160">
    <property type="component" value="Chromosome X"/>
</dbReference>
<feature type="region of interest" description="Disordered" evidence="2">
    <location>
        <begin position="42"/>
        <end position="61"/>
    </location>
</feature>
<evidence type="ECO:0000313" key="4">
    <source>
        <dbReference type="RefSeq" id="XP_051857872.1"/>
    </source>
</evidence>
<dbReference type="RefSeq" id="XP_051857872.1">
    <property type="nucleotide sequence ID" value="XM_052001912.1"/>
</dbReference>
<reference evidence="4" key="1">
    <citation type="submission" date="2025-08" db="UniProtKB">
        <authorList>
            <consortium name="RefSeq"/>
        </authorList>
    </citation>
    <scope>IDENTIFICATION</scope>
    <source>
        <strain evidence="4">15112-1751.03</strain>
        <tissue evidence="4">Whole Adult</tissue>
    </source>
</reference>
<dbReference type="PANTHER" id="PTHR10826:SF1">
    <property type="entry name" value="COMPLEMENT COMPONENT 1 Q SUBCOMPONENT-BINDING PROTEIN, MITOCHONDRIAL"/>
    <property type="match status" value="1"/>
</dbReference>
<evidence type="ECO:0000256" key="1">
    <source>
        <dbReference type="ARBA" id="ARBA00005457"/>
    </source>
</evidence>
<protein>
    <submittedName>
        <fullName evidence="4">Conserved regulator of innate immunity protein 3-like</fullName>
    </submittedName>
</protein>
<organism evidence="3 4">
    <name type="scientific">Drosophila albomicans</name>
    <name type="common">Fruit fly</name>
    <dbReference type="NCBI Taxonomy" id="7291"/>
    <lineage>
        <taxon>Eukaryota</taxon>
        <taxon>Metazoa</taxon>
        <taxon>Ecdysozoa</taxon>
        <taxon>Arthropoda</taxon>
        <taxon>Hexapoda</taxon>
        <taxon>Insecta</taxon>
        <taxon>Pterygota</taxon>
        <taxon>Neoptera</taxon>
        <taxon>Endopterygota</taxon>
        <taxon>Diptera</taxon>
        <taxon>Brachycera</taxon>
        <taxon>Muscomorpha</taxon>
        <taxon>Ephydroidea</taxon>
        <taxon>Drosophilidae</taxon>
        <taxon>Drosophila</taxon>
    </lineage>
</organism>
<proteinExistence type="inferred from homology"/>
<accession>A0A9C6T0Y1</accession>
<dbReference type="OrthoDB" id="278212at2759"/>
<sequence length="282" mass="31713">MSNFLKICKLGRSVLLTNCRLAKQMERTLAVSAMQLQHLKDEAVKQETPKDDELKTESLSPPQGLTALQRDLLELITAEIIEERRMQVPLKPPYKIDDFVGHFSGSKVELVKQSPDERINVFFNVSKSVPNRNVDNEASGGDGDVDNDGGVDCSTTVRSVPKFEVLIKRNNLMLSVFCVFKSTALEDIEPEQLQNDLFEIQDLSLYTNGWNDSCFTVDASLIDDDLQAMLVEMLEEKGITQEFARKLSDLATAREHALYIEFLENLSKFTVGLPLPIKEANN</sequence>
<gene>
    <name evidence="4" type="primary">LOC117566824</name>
</gene>
<dbReference type="AlphaFoldDB" id="A0A9C6T0Y1"/>
<keyword evidence="3" id="KW-1185">Reference proteome</keyword>
<evidence type="ECO:0000256" key="2">
    <source>
        <dbReference type="SAM" id="MobiDB-lite"/>
    </source>
</evidence>
<dbReference type="GO" id="GO:0042256">
    <property type="term" value="P:cytosolic ribosome assembly"/>
    <property type="evidence" value="ECO:0007669"/>
    <property type="project" value="TreeGrafter"/>
</dbReference>
<feature type="compositionally biased region" description="Basic and acidic residues" evidence="2">
    <location>
        <begin position="42"/>
        <end position="56"/>
    </location>
</feature>
<evidence type="ECO:0000313" key="3">
    <source>
        <dbReference type="Proteomes" id="UP000515160"/>
    </source>
</evidence>
<comment type="similarity">
    <text evidence="1">Belongs to the MAM33 family.</text>
</comment>
<dbReference type="InterPro" id="IPR036561">
    <property type="entry name" value="MAM33_sf"/>
</dbReference>
<dbReference type="Pfam" id="PF02330">
    <property type="entry name" value="MAM33"/>
    <property type="match status" value="1"/>
</dbReference>
<dbReference type="PANTHER" id="PTHR10826">
    <property type="entry name" value="COMPLEMENT COMPONENT 1"/>
    <property type="match status" value="1"/>
</dbReference>
<dbReference type="GeneID" id="117566824"/>
<dbReference type="Gene3D" id="3.10.280.10">
    <property type="entry name" value="Mitochondrial glycoprotein"/>
    <property type="match status" value="1"/>
</dbReference>
<dbReference type="SUPFAM" id="SSF54529">
    <property type="entry name" value="Mitochondrial glycoprotein MAM33-like"/>
    <property type="match status" value="1"/>
</dbReference>
<name>A0A9C6T0Y1_DROAB</name>